<proteinExistence type="predicted"/>
<dbReference type="Proteomes" id="UP000318995">
    <property type="component" value="Unassembled WGS sequence"/>
</dbReference>
<protein>
    <recommendedName>
        <fullName evidence="3">Transposase</fullName>
    </recommendedName>
</protein>
<evidence type="ECO:0008006" key="3">
    <source>
        <dbReference type="Google" id="ProtNLM"/>
    </source>
</evidence>
<comment type="caution">
    <text evidence="1">The sequence shown here is derived from an EMBL/GenBank/DDBJ whole genome shotgun (WGS) entry which is preliminary data.</text>
</comment>
<name>A0A5C5WBA2_9BACT</name>
<dbReference type="AlphaFoldDB" id="A0A5C5WBA2"/>
<accession>A0A5C5WBA2</accession>
<keyword evidence="2" id="KW-1185">Reference proteome</keyword>
<organism evidence="1 2">
    <name type="scientific">Botrimarina hoheduenensis</name>
    <dbReference type="NCBI Taxonomy" id="2528000"/>
    <lineage>
        <taxon>Bacteria</taxon>
        <taxon>Pseudomonadati</taxon>
        <taxon>Planctomycetota</taxon>
        <taxon>Planctomycetia</taxon>
        <taxon>Pirellulales</taxon>
        <taxon>Lacipirellulaceae</taxon>
        <taxon>Botrimarina</taxon>
    </lineage>
</organism>
<gene>
    <name evidence="1" type="ORF">Pla111_14200</name>
</gene>
<sequence length="60" mass="6326">MPRGKKHTAEEIIGKLRAAEVLLSQGSTQEQAARSIGSALGCSLNDSVVFNPGGPYVTRQ</sequence>
<reference evidence="1 2" key="1">
    <citation type="submission" date="2019-02" db="EMBL/GenBank/DDBJ databases">
        <title>Deep-cultivation of Planctomycetes and their phenomic and genomic characterization uncovers novel biology.</title>
        <authorList>
            <person name="Wiegand S."/>
            <person name="Jogler M."/>
            <person name="Boedeker C."/>
            <person name="Pinto D."/>
            <person name="Vollmers J."/>
            <person name="Rivas-Marin E."/>
            <person name="Kohn T."/>
            <person name="Peeters S.H."/>
            <person name="Heuer A."/>
            <person name="Rast P."/>
            <person name="Oberbeckmann S."/>
            <person name="Bunk B."/>
            <person name="Jeske O."/>
            <person name="Meyerdierks A."/>
            <person name="Storesund J.E."/>
            <person name="Kallscheuer N."/>
            <person name="Luecker S."/>
            <person name="Lage O.M."/>
            <person name="Pohl T."/>
            <person name="Merkel B.J."/>
            <person name="Hornburger P."/>
            <person name="Mueller R.-W."/>
            <person name="Bruemmer F."/>
            <person name="Labrenz M."/>
            <person name="Spormann A.M."/>
            <person name="Op Den Camp H."/>
            <person name="Overmann J."/>
            <person name="Amann R."/>
            <person name="Jetten M.S.M."/>
            <person name="Mascher T."/>
            <person name="Medema M.H."/>
            <person name="Devos D.P."/>
            <person name="Kaster A.-K."/>
            <person name="Ovreas L."/>
            <person name="Rohde M."/>
            <person name="Galperin M.Y."/>
            <person name="Jogler C."/>
        </authorList>
    </citation>
    <scope>NUCLEOTIDE SEQUENCE [LARGE SCALE GENOMIC DNA]</scope>
    <source>
        <strain evidence="1 2">Pla111</strain>
    </source>
</reference>
<dbReference type="EMBL" id="SJPH01000002">
    <property type="protein sequence ID" value="TWT47797.1"/>
    <property type="molecule type" value="Genomic_DNA"/>
</dbReference>
<evidence type="ECO:0000313" key="1">
    <source>
        <dbReference type="EMBL" id="TWT47797.1"/>
    </source>
</evidence>
<evidence type="ECO:0000313" key="2">
    <source>
        <dbReference type="Proteomes" id="UP000318995"/>
    </source>
</evidence>